<evidence type="ECO:0000256" key="6">
    <source>
        <dbReference type="ARBA" id="ARBA00023180"/>
    </source>
</evidence>
<feature type="compositionally biased region" description="Polar residues" evidence="7">
    <location>
        <begin position="38"/>
        <end position="54"/>
    </location>
</feature>
<sequence>MSWNRSRNGPATSAANNPAAATDEYRYAQVPEDESQRLAGSSWTTTNNATSPSAGASAHVAPEYAEVMLKVHSRRTTDLCILCTFILYWAGMCGITFSALTLGDPRRLYHSFDYGGHLCGIDPGFEDKGLLYWPRPQEPEYAVCIGQCPSSEQDTVTALDEEAAIKHGASGVETATITSKQVQIPTYPSRQIGGRFCLPLPLAEILDGGGSPPHAAAESTAPLQWPRFPATSLPASATYSTSPVPTSTLKASFSHPLHQAQPFPMDQPRPAHPARPARPQIGDFPGLLPPMGQIHWTPPPLQTPAPIVPSAPAGGAVPVSHVQTKPEKQPHQETAESPREEDEDKEDDVETVKAGHKQQPKAQTAKTGHKQQPKAETDADAQKDEPTRVGAPTHKPSERKPSGGAVEHELKSHELKSHEQKSSAQKTSAQSDTDVKKNESAALTNASSHHHEQGRRMWEEPARNSDTAELAKLLSQDHSPFAWLRKVTWDVAGAWPILVVLGVVFASLQGTGYLAFMRYCACPFTFGILFLLILASVGASVYCLAVVRTDEEVAEQLFGRYTDHPVLLNQVVGWSSAGVCALLLGISVAIFSPMRRAVGCIDGAAQAIWEEPPLFRLPTIEMIIKMLFSVSWLIFFSFVITSGQIDPPTLDVNGTPVYTRIRRFSSTPLQKFYVLMYLGGYLWTLETLSLVFHFAASFYATSWYFTPCRADGKKVGLETRLWRTGVAYALRYHLGSMAMGGLLTMLFRPIHAPMAVLAKLAKAGERHAPEGIMSNCLCCVWCFEEVVRFVNKNAIICMVLNSTNYFVSATAAVRTLAKAGHDVAFLNGFTGSLHSLGMLATACLTAYVSSFAMGGLDMFADQSSPMFVENRIAVMIAVGLLAAAVASSFMGLFDVVFDTLIFCWLADLRPTQSGVVFVPQSLLRALGEPQGRKELSETEIDEGLRGSAASPGSPSDMSSDQDARQAAKKDAARKAAAEQDALRRAAEQEALREAAEREASRRARQAREAEEAERVKWRKLQEEESARKKAQAAAQAAAAEQIELAAQRAAEEEIRQHIYGQVEEQTKGRSQDAVRPLQPPESASELADAVSAGGASSKAEATVEPVAQAPDASADALPAKEASNDAAPAAPASPDAEPGEAPPEDRGKAAGPASTPSAAQAGPERSQEDSLQAAEESEVFKAVGQTDPFAAPSSEVPSAPNWVADFESSSPKEGPEQPRPDAEQTWPAGAAETARASSEDADGPKESGQAPLQPEQDVAAGVKTSTASVD</sequence>
<feature type="transmembrane region" description="Helical" evidence="8">
    <location>
        <begin position="872"/>
        <end position="893"/>
    </location>
</feature>
<feature type="compositionally biased region" description="Basic and acidic residues" evidence="7">
    <location>
        <begin position="373"/>
        <end position="387"/>
    </location>
</feature>
<dbReference type="Pfam" id="PF04515">
    <property type="entry name" value="Choline_transpo"/>
    <property type="match status" value="1"/>
</dbReference>
<feature type="compositionally biased region" description="Pro residues" evidence="7">
    <location>
        <begin position="297"/>
        <end position="309"/>
    </location>
</feature>
<feature type="compositionally biased region" description="Low complexity" evidence="7">
    <location>
        <begin position="1031"/>
        <end position="1040"/>
    </location>
</feature>
<feature type="transmembrane region" description="Helical" evidence="8">
    <location>
        <begin position="681"/>
        <end position="705"/>
    </location>
</feature>
<evidence type="ECO:0000256" key="4">
    <source>
        <dbReference type="ARBA" id="ARBA00022989"/>
    </source>
</evidence>
<dbReference type="InterPro" id="IPR007603">
    <property type="entry name" value="Choline_transptr-like"/>
</dbReference>
<dbReference type="EMBL" id="CAJNDS010002375">
    <property type="protein sequence ID" value="CAE7454425.1"/>
    <property type="molecule type" value="Genomic_DNA"/>
</dbReference>
<feature type="compositionally biased region" description="Basic and acidic residues" evidence="7">
    <location>
        <begin position="395"/>
        <end position="421"/>
    </location>
</feature>
<feature type="transmembrane region" description="Helical" evidence="8">
    <location>
        <begin position="494"/>
        <end position="516"/>
    </location>
</feature>
<feature type="compositionally biased region" description="Basic and acidic residues" evidence="7">
    <location>
        <begin position="449"/>
        <end position="463"/>
    </location>
</feature>
<feature type="compositionally biased region" description="Polar residues" evidence="7">
    <location>
        <begin position="950"/>
        <end position="960"/>
    </location>
</feature>
<comment type="subcellular location">
    <subcellularLocation>
        <location evidence="1">Membrane</location>
        <topology evidence="1">Multi-pass membrane protein</topology>
    </subcellularLocation>
</comment>
<keyword evidence="3 8" id="KW-0812">Transmembrane</keyword>
<evidence type="ECO:0000256" key="1">
    <source>
        <dbReference type="ARBA" id="ARBA00004141"/>
    </source>
</evidence>
<dbReference type="AlphaFoldDB" id="A0A812RSG6"/>
<dbReference type="OrthoDB" id="439292at2759"/>
<dbReference type="GO" id="GO:0022857">
    <property type="term" value="F:transmembrane transporter activity"/>
    <property type="evidence" value="ECO:0007669"/>
    <property type="project" value="InterPro"/>
</dbReference>
<feature type="region of interest" description="Disordered" evidence="7">
    <location>
        <begin position="1"/>
        <end position="56"/>
    </location>
</feature>
<feature type="compositionally biased region" description="Acidic residues" evidence="7">
    <location>
        <begin position="339"/>
        <end position="349"/>
    </location>
</feature>
<dbReference type="Proteomes" id="UP000604046">
    <property type="component" value="Unassembled WGS sequence"/>
</dbReference>
<feature type="transmembrane region" description="Helical" evidence="8">
    <location>
        <begin position="626"/>
        <end position="645"/>
    </location>
</feature>
<keyword evidence="5 8" id="KW-0472">Membrane</keyword>
<feature type="transmembrane region" description="Helical" evidence="8">
    <location>
        <begin position="567"/>
        <end position="591"/>
    </location>
</feature>
<evidence type="ECO:0000256" key="2">
    <source>
        <dbReference type="ARBA" id="ARBA00007168"/>
    </source>
</evidence>
<keyword evidence="6" id="KW-0325">Glycoprotein</keyword>
<comment type="caution">
    <text evidence="9">The sequence shown here is derived from an EMBL/GenBank/DDBJ whole genome shotgun (WGS) entry which is preliminary data.</text>
</comment>
<keyword evidence="10" id="KW-1185">Reference proteome</keyword>
<organism evidence="9 10">
    <name type="scientific">Symbiodinium natans</name>
    <dbReference type="NCBI Taxonomy" id="878477"/>
    <lineage>
        <taxon>Eukaryota</taxon>
        <taxon>Sar</taxon>
        <taxon>Alveolata</taxon>
        <taxon>Dinophyceae</taxon>
        <taxon>Suessiales</taxon>
        <taxon>Symbiodiniaceae</taxon>
        <taxon>Symbiodinium</taxon>
    </lineage>
</organism>
<dbReference type="PANTHER" id="PTHR12385:SF14">
    <property type="entry name" value="CHOLINE TRANSPORTER-LIKE 2"/>
    <property type="match status" value="1"/>
</dbReference>
<feature type="compositionally biased region" description="Low complexity" evidence="7">
    <location>
        <begin position="1119"/>
        <end position="1136"/>
    </location>
</feature>
<evidence type="ECO:0000256" key="5">
    <source>
        <dbReference type="ARBA" id="ARBA00023136"/>
    </source>
</evidence>
<evidence type="ECO:0000313" key="10">
    <source>
        <dbReference type="Proteomes" id="UP000604046"/>
    </source>
</evidence>
<feature type="compositionally biased region" description="Basic and acidic residues" evidence="7">
    <location>
        <begin position="1213"/>
        <end position="1222"/>
    </location>
</feature>
<feature type="transmembrane region" description="Helical" evidence="8">
    <location>
        <begin position="836"/>
        <end position="860"/>
    </location>
</feature>
<feature type="compositionally biased region" description="Basic and acidic residues" evidence="7">
    <location>
        <begin position="324"/>
        <end position="338"/>
    </location>
</feature>
<proteinExistence type="inferred from homology"/>
<feature type="region of interest" description="Disordered" evidence="7">
    <location>
        <begin position="929"/>
        <end position="1040"/>
    </location>
</feature>
<comment type="similarity">
    <text evidence="2">Belongs to the CTL (choline transporter-like) family.</text>
</comment>
<evidence type="ECO:0000313" key="9">
    <source>
        <dbReference type="EMBL" id="CAE7454425.1"/>
    </source>
</evidence>
<feature type="compositionally biased region" description="Low complexity" evidence="7">
    <location>
        <begin position="422"/>
        <end position="431"/>
    </location>
</feature>
<evidence type="ECO:0000256" key="7">
    <source>
        <dbReference type="SAM" id="MobiDB-lite"/>
    </source>
</evidence>
<accession>A0A812RSG6</accession>
<feature type="region of interest" description="Disordered" evidence="7">
    <location>
        <begin position="258"/>
        <end position="280"/>
    </location>
</feature>
<gene>
    <name evidence="9" type="primary">SLC44A2</name>
    <name evidence="9" type="ORF">SNAT2548_LOCUS24968</name>
</gene>
<dbReference type="GO" id="GO:0016020">
    <property type="term" value="C:membrane"/>
    <property type="evidence" value="ECO:0007669"/>
    <property type="project" value="UniProtKB-SubCell"/>
</dbReference>
<reference evidence="9" key="1">
    <citation type="submission" date="2021-02" db="EMBL/GenBank/DDBJ databases">
        <authorList>
            <person name="Dougan E. K."/>
            <person name="Rhodes N."/>
            <person name="Thang M."/>
            <person name="Chan C."/>
        </authorList>
    </citation>
    <scope>NUCLEOTIDE SEQUENCE</scope>
</reference>
<evidence type="ECO:0000256" key="3">
    <source>
        <dbReference type="ARBA" id="ARBA00022692"/>
    </source>
</evidence>
<feature type="region of interest" description="Disordered" evidence="7">
    <location>
        <begin position="1057"/>
        <end position="1270"/>
    </location>
</feature>
<evidence type="ECO:0000256" key="8">
    <source>
        <dbReference type="SAM" id="Phobius"/>
    </source>
</evidence>
<name>A0A812RSG6_9DINO</name>
<feature type="compositionally biased region" description="Basic and acidic residues" evidence="7">
    <location>
        <begin position="961"/>
        <end position="1027"/>
    </location>
</feature>
<feature type="region of interest" description="Disordered" evidence="7">
    <location>
        <begin position="295"/>
        <end position="463"/>
    </location>
</feature>
<feature type="transmembrane region" description="Helical" evidence="8">
    <location>
        <begin position="528"/>
        <end position="547"/>
    </location>
</feature>
<feature type="compositionally biased region" description="Low complexity" evidence="7">
    <location>
        <begin position="10"/>
        <end position="22"/>
    </location>
</feature>
<feature type="transmembrane region" description="Helical" evidence="8">
    <location>
        <begin position="79"/>
        <end position="102"/>
    </location>
</feature>
<dbReference type="PANTHER" id="PTHR12385">
    <property type="entry name" value="CHOLINE TRANSPORTER-LIKE (SLC FAMILY 44)"/>
    <property type="match status" value="1"/>
</dbReference>
<protein>
    <submittedName>
        <fullName evidence="9">SLC44A2 protein</fullName>
    </submittedName>
</protein>
<keyword evidence="4 8" id="KW-1133">Transmembrane helix</keyword>